<dbReference type="EMBL" id="JBBPBN010000022">
    <property type="protein sequence ID" value="KAK9013766.1"/>
    <property type="molecule type" value="Genomic_DNA"/>
</dbReference>
<dbReference type="Pfam" id="PF00201">
    <property type="entry name" value="UDPGT"/>
    <property type="match status" value="1"/>
</dbReference>
<proteinExistence type="inferred from homology"/>
<evidence type="ECO:0000256" key="1">
    <source>
        <dbReference type="ARBA" id="ARBA00009995"/>
    </source>
</evidence>
<comment type="caution">
    <text evidence="3">The sequence shown here is derived from an EMBL/GenBank/DDBJ whole genome shotgun (WGS) entry which is preliminary data.</text>
</comment>
<dbReference type="Proteomes" id="UP001396334">
    <property type="component" value="Unassembled WGS sequence"/>
</dbReference>
<dbReference type="InterPro" id="IPR002213">
    <property type="entry name" value="UDP_glucos_trans"/>
</dbReference>
<keyword evidence="2" id="KW-0808">Transferase</keyword>
<dbReference type="InterPro" id="IPR050481">
    <property type="entry name" value="UDP-glycosyltransf_plant"/>
</dbReference>
<comment type="similarity">
    <text evidence="1">Belongs to the UDP-glycosyltransferase family.</text>
</comment>
<dbReference type="SUPFAM" id="SSF53756">
    <property type="entry name" value="UDP-Glycosyltransferase/glycogen phosphorylase"/>
    <property type="match status" value="1"/>
</dbReference>
<evidence type="ECO:0000313" key="4">
    <source>
        <dbReference type="Proteomes" id="UP001396334"/>
    </source>
</evidence>
<reference evidence="3 4" key="1">
    <citation type="journal article" date="2024" name="G3 (Bethesda)">
        <title>Genome assembly of Hibiscus sabdariffa L. provides insights into metabolisms of medicinal natural products.</title>
        <authorList>
            <person name="Kim T."/>
        </authorList>
    </citation>
    <scope>NUCLEOTIDE SEQUENCE [LARGE SCALE GENOMIC DNA]</scope>
    <source>
        <strain evidence="3">TK-2024</strain>
        <tissue evidence="3">Old leaves</tissue>
    </source>
</reference>
<dbReference type="PANTHER" id="PTHR48049:SF57">
    <property type="entry name" value="UDP-GLYCOSYLTRANSFERASE 91C1-LIKE"/>
    <property type="match status" value="1"/>
</dbReference>
<sequence length="551" mass="61686">MATNLHVVMVPWLAFGHLIPFFQLSLRLAKAGIRVSFISTAGNIKRLPKVPPNIAALVDLVAFPLPSLDNEQLLPQGCEATVDIPFEKIQYLKVAYDLLRHPVQQFVVEQKPDWILADVIPHWVAEIAQEHHVPLLHFSVFSAGPYSFILNPRYVGGDGQKKMRPSPESLTSPPDWFDIPSPLAYPKFLAAGMNEGLYGENASGISDMERAAKVIQTSKAFAFRTCPEYEAEYLNLFQKKIGNGKPVFPIGFLLPEKPESEGRGATETEIFEWLDVQKANSVVFVGFGSECKLSKEQVHEIAHGVELSGLPFLWALRKPDWADSELDALPCGFRERTQGRGVVFFGWAPQLEILGHPSIGGSLFHSGWGSIIETLQFGHSLVVLPFVIDQPLNARLLVDKGLAVEIERSDDGSFTRHDMAKALRLAMVSEEGEKLRIRAREAAQVFGYRDLQDDHNLLRRWSLHGCTCSALVDVRRFHRSSRLQASGGRRHTTTHRSNHNHDPQLIALKCKQIQSLDLSYLPITEKCLNFVLPLQHLEDLVLEGCNYGNDD</sequence>
<evidence type="ECO:0008006" key="5">
    <source>
        <dbReference type="Google" id="ProtNLM"/>
    </source>
</evidence>
<dbReference type="SUPFAM" id="SSF52047">
    <property type="entry name" value="RNI-like"/>
    <property type="match status" value="1"/>
</dbReference>
<evidence type="ECO:0000313" key="3">
    <source>
        <dbReference type="EMBL" id="KAK9013766.1"/>
    </source>
</evidence>
<name>A0ABR2RLC8_9ROSI</name>
<protein>
    <recommendedName>
        <fullName evidence="5">UDP-rhamnose:rhamnosyltransferase 1</fullName>
    </recommendedName>
</protein>
<dbReference type="CDD" id="cd03784">
    <property type="entry name" value="GT1_Gtf-like"/>
    <property type="match status" value="1"/>
</dbReference>
<gene>
    <name evidence="3" type="ORF">V6N11_041762</name>
</gene>
<dbReference type="PANTHER" id="PTHR48049">
    <property type="entry name" value="GLYCOSYLTRANSFERASE"/>
    <property type="match status" value="1"/>
</dbReference>
<evidence type="ECO:0000256" key="2">
    <source>
        <dbReference type="ARBA" id="ARBA00022679"/>
    </source>
</evidence>
<keyword evidence="4" id="KW-1185">Reference proteome</keyword>
<organism evidence="3 4">
    <name type="scientific">Hibiscus sabdariffa</name>
    <name type="common">roselle</name>
    <dbReference type="NCBI Taxonomy" id="183260"/>
    <lineage>
        <taxon>Eukaryota</taxon>
        <taxon>Viridiplantae</taxon>
        <taxon>Streptophyta</taxon>
        <taxon>Embryophyta</taxon>
        <taxon>Tracheophyta</taxon>
        <taxon>Spermatophyta</taxon>
        <taxon>Magnoliopsida</taxon>
        <taxon>eudicotyledons</taxon>
        <taxon>Gunneridae</taxon>
        <taxon>Pentapetalae</taxon>
        <taxon>rosids</taxon>
        <taxon>malvids</taxon>
        <taxon>Malvales</taxon>
        <taxon>Malvaceae</taxon>
        <taxon>Malvoideae</taxon>
        <taxon>Hibiscus</taxon>
    </lineage>
</organism>
<accession>A0ABR2RLC8</accession>
<dbReference type="Gene3D" id="3.40.50.2000">
    <property type="entry name" value="Glycogen Phosphorylase B"/>
    <property type="match status" value="2"/>
</dbReference>